<evidence type="ECO:0000313" key="4">
    <source>
        <dbReference type="Proteomes" id="UP000030960"/>
    </source>
</evidence>
<dbReference type="GO" id="GO:0005737">
    <property type="term" value="C:cytoplasm"/>
    <property type="evidence" value="ECO:0007669"/>
    <property type="project" value="TreeGrafter"/>
</dbReference>
<dbReference type="PATRIC" id="fig|1515334.3.peg.2685"/>
<dbReference type="EC" id="4.3.2.7" evidence="1"/>
<dbReference type="Pfam" id="PF04752">
    <property type="entry name" value="ChaC"/>
    <property type="match status" value="1"/>
</dbReference>
<dbReference type="SUPFAM" id="SSF110857">
    <property type="entry name" value="Gamma-glutamyl cyclotransferase-like"/>
    <property type="match status" value="1"/>
</dbReference>
<dbReference type="AlphaFoldDB" id="A0A0B3S0Y8"/>
<dbReference type="PANTHER" id="PTHR12192">
    <property type="entry name" value="CATION TRANSPORT PROTEIN CHAC-RELATED"/>
    <property type="match status" value="1"/>
</dbReference>
<dbReference type="EMBL" id="JSUQ01000010">
    <property type="protein sequence ID" value="KHQ52633.1"/>
    <property type="molecule type" value="Genomic_DNA"/>
</dbReference>
<evidence type="ECO:0000256" key="1">
    <source>
        <dbReference type="ARBA" id="ARBA00012344"/>
    </source>
</evidence>
<dbReference type="InterPro" id="IPR013024">
    <property type="entry name" value="GGCT-like"/>
</dbReference>
<proteinExistence type="predicted"/>
<gene>
    <name evidence="3" type="ORF">OA50_02667</name>
</gene>
<reference evidence="3 4" key="1">
    <citation type="submission" date="2014-10" db="EMBL/GenBank/DDBJ databases">
        <title>Genome sequence of Ponticoccus sp. strain UMTAT08 isolated from clonal culture of toxic dinoflagellate Alexandrium tamiyavanichii.</title>
        <authorList>
            <person name="Gan H.Y."/>
            <person name="Muhd D.-D."/>
            <person name="Mohd Noor M.E."/>
            <person name="Yeong Y.S."/>
            <person name="Usup G."/>
        </authorList>
    </citation>
    <scope>NUCLEOTIDE SEQUENCE [LARGE SCALE GENOMIC DNA]</scope>
    <source>
        <strain evidence="3 4">UMTAT08</strain>
    </source>
</reference>
<evidence type="ECO:0000256" key="2">
    <source>
        <dbReference type="ARBA" id="ARBA00023239"/>
    </source>
</evidence>
<keyword evidence="2" id="KW-0456">Lyase</keyword>
<dbReference type="STRING" id="561184.SAMN05216376_108180"/>
<keyword evidence="4" id="KW-1185">Reference proteome</keyword>
<dbReference type="GO" id="GO:0006751">
    <property type="term" value="P:glutathione catabolic process"/>
    <property type="evidence" value="ECO:0007669"/>
    <property type="project" value="InterPro"/>
</dbReference>
<dbReference type="Proteomes" id="UP000030960">
    <property type="component" value="Unassembled WGS sequence"/>
</dbReference>
<dbReference type="InterPro" id="IPR006840">
    <property type="entry name" value="ChaC"/>
</dbReference>
<dbReference type="PANTHER" id="PTHR12192:SF2">
    <property type="entry name" value="GLUTATHIONE-SPECIFIC GAMMA-GLUTAMYLCYCLOTRANSFERASE 2"/>
    <property type="match status" value="1"/>
</dbReference>
<dbReference type="CDD" id="cd06661">
    <property type="entry name" value="GGCT_like"/>
    <property type="match status" value="1"/>
</dbReference>
<comment type="caution">
    <text evidence="3">The sequence shown here is derived from an EMBL/GenBank/DDBJ whole genome shotgun (WGS) entry which is preliminary data.</text>
</comment>
<dbReference type="Gene3D" id="3.10.490.10">
    <property type="entry name" value="Gamma-glutamyl cyclotransferase-like"/>
    <property type="match status" value="1"/>
</dbReference>
<name>A0A0B3S0Y8_9RHOB</name>
<evidence type="ECO:0000313" key="3">
    <source>
        <dbReference type="EMBL" id="KHQ52633.1"/>
    </source>
</evidence>
<sequence>MTTNDPFRHHPGLRALIKPREDSFFADFHVDKAIEIGKKHGRATDWILTEAEIEADRAEALAGRMDRDLWVFAYGSLMWDPAVRFTEVRRGFAPGAERRFILFDINGARGTEDQPGLMAALDAGQGCHGLIFRIAARDVPDETRSLWHRERLGEAYLPRFISVETDHGTEEALAFLANHAAGNIRGDLRHDEQVRLIATGEGFLGTSREYLENLAAHFEEMKIEDAEVTRLVTDVRAYASG</sequence>
<dbReference type="InterPro" id="IPR036568">
    <property type="entry name" value="GGCT-like_sf"/>
</dbReference>
<accession>A0A0B3S0Y8</accession>
<dbReference type="GO" id="GO:0061928">
    <property type="term" value="F:glutathione specific gamma-glutamylcyclotransferase activity"/>
    <property type="evidence" value="ECO:0007669"/>
    <property type="project" value="UniProtKB-EC"/>
</dbReference>
<protein>
    <recommendedName>
        <fullName evidence="1">glutathione-specific gamma-glutamylcyclotransferase</fullName>
        <ecNumber evidence="1">4.3.2.7</ecNumber>
    </recommendedName>
</protein>
<dbReference type="RefSeq" id="WP_052244508.1">
    <property type="nucleotide sequence ID" value="NZ_JSUQ01000010.1"/>
</dbReference>
<organism evidence="3 4">
    <name type="scientific">Mameliella alba</name>
    <dbReference type="NCBI Taxonomy" id="561184"/>
    <lineage>
        <taxon>Bacteria</taxon>
        <taxon>Pseudomonadati</taxon>
        <taxon>Pseudomonadota</taxon>
        <taxon>Alphaproteobacteria</taxon>
        <taxon>Rhodobacterales</taxon>
        <taxon>Roseobacteraceae</taxon>
        <taxon>Mameliella</taxon>
    </lineage>
</organism>